<keyword evidence="3" id="KW-0255">Endonuclease</keyword>
<proteinExistence type="predicted"/>
<evidence type="ECO:0000313" key="4">
    <source>
        <dbReference type="Proteomes" id="UP000199666"/>
    </source>
</evidence>
<dbReference type="GO" id="GO:0016020">
    <property type="term" value="C:membrane"/>
    <property type="evidence" value="ECO:0007669"/>
    <property type="project" value="GOC"/>
</dbReference>
<evidence type="ECO:0000259" key="2">
    <source>
        <dbReference type="Pfam" id="PF03372"/>
    </source>
</evidence>
<accession>A0A1I2ZRJ8</accession>
<reference evidence="3 4" key="1">
    <citation type="submission" date="2016-10" db="EMBL/GenBank/DDBJ databases">
        <authorList>
            <person name="de Groot N.N."/>
        </authorList>
    </citation>
    <scope>NUCLEOTIDE SEQUENCE [LARGE SCALE GENOMIC DNA]</scope>
    <source>
        <strain evidence="3 4">DSM 18684</strain>
    </source>
</reference>
<feature type="transmembrane region" description="Helical" evidence="1">
    <location>
        <begin position="38"/>
        <end position="62"/>
    </location>
</feature>
<gene>
    <name evidence="3" type="ORF">SAMN04489864_11145</name>
</gene>
<feature type="transmembrane region" description="Helical" evidence="1">
    <location>
        <begin position="69"/>
        <end position="92"/>
    </location>
</feature>
<dbReference type="OrthoDB" id="635146at2"/>
<sequence length="369" mass="42419">MKKKRITLFDKLVFGVAILLAIGMFMGIRAGVSDPREHMIIAFFGLAYPFFLFANILVLIYWALRAKWVVVILTVVLIGYGGHSLIATFGFFGKKGALQKEDVKLIRMMTYNVHNFTPYGEKISLLTKEKMLDLVATQMPDVICFQEFYTRKKGPFDIIDSLKTLLNIKYYYFEPTMTSEKESIGMAIFSRYPIKNIGKIEFPNVRGNESIFADIQVNNKLVRVYNVHLQSISFGKEDYTYLDQVTKDMDPQVTSSKRILRMLKGAFKKRSEQVDLMKAHMKTCETPYIIAGDFNDTPASYVVRKMTDSLNNAFIKKGQGFGKTYNGKFPNFQIDYIATTKDIEVVNYQIIEARLSDHFPVRSDLRLKE</sequence>
<dbReference type="InterPro" id="IPR036691">
    <property type="entry name" value="Endo/exonu/phosph_ase_sf"/>
</dbReference>
<dbReference type="Gene3D" id="3.60.10.10">
    <property type="entry name" value="Endonuclease/exonuclease/phosphatase"/>
    <property type="match status" value="1"/>
</dbReference>
<keyword evidence="1" id="KW-0472">Membrane</keyword>
<feature type="domain" description="Endonuclease/exonuclease/phosphatase" evidence="2">
    <location>
        <begin position="109"/>
        <end position="358"/>
    </location>
</feature>
<dbReference type="RefSeq" id="WP_090996841.1">
    <property type="nucleotide sequence ID" value="NZ_FOPP01000011.1"/>
</dbReference>
<evidence type="ECO:0000256" key="1">
    <source>
        <dbReference type="SAM" id="Phobius"/>
    </source>
</evidence>
<dbReference type="GO" id="GO:0004527">
    <property type="term" value="F:exonuclease activity"/>
    <property type="evidence" value="ECO:0007669"/>
    <property type="project" value="UniProtKB-KW"/>
</dbReference>
<dbReference type="SUPFAM" id="SSF56219">
    <property type="entry name" value="DNase I-like"/>
    <property type="match status" value="1"/>
</dbReference>
<name>A0A1I2ZRJ8_9SPHI</name>
<dbReference type="CDD" id="cd09084">
    <property type="entry name" value="EEP-2"/>
    <property type="match status" value="1"/>
</dbReference>
<dbReference type="EMBL" id="FOPP01000011">
    <property type="protein sequence ID" value="SFH40477.1"/>
    <property type="molecule type" value="Genomic_DNA"/>
</dbReference>
<dbReference type="PANTHER" id="PTHR14859:SF15">
    <property type="entry name" value="ENDONUCLEASE_EXONUCLEASE_PHOSPHATASE DOMAIN-CONTAINING PROTEIN"/>
    <property type="match status" value="1"/>
</dbReference>
<dbReference type="AlphaFoldDB" id="A0A1I2ZRJ8"/>
<dbReference type="STRING" id="414048.SAMN04489864_11145"/>
<dbReference type="GO" id="GO:0004519">
    <property type="term" value="F:endonuclease activity"/>
    <property type="evidence" value="ECO:0007669"/>
    <property type="project" value="UniProtKB-KW"/>
</dbReference>
<protein>
    <submittedName>
        <fullName evidence="3">Metal-dependent hydrolase, endonuclease/exonuclease/phosphatase family</fullName>
    </submittedName>
</protein>
<dbReference type="GO" id="GO:0006506">
    <property type="term" value="P:GPI anchor biosynthetic process"/>
    <property type="evidence" value="ECO:0007669"/>
    <property type="project" value="TreeGrafter"/>
</dbReference>
<dbReference type="InterPro" id="IPR051916">
    <property type="entry name" value="GPI-anchor_lipid_remodeler"/>
</dbReference>
<keyword evidence="3" id="KW-0540">Nuclease</keyword>
<feature type="transmembrane region" description="Helical" evidence="1">
    <location>
        <begin position="12"/>
        <end position="32"/>
    </location>
</feature>
<keyword evidence="4" id="KW-1185">Reference proteome</keyword>
<dbReference type="PANTHER" id="PTHR14859">
    <property type="entry name" value="CALCOFLUOR WHITE HYPERSENSITIVE PROTEIN PRECURSOR"/>
    <property type="match status" value="1"/>
</dbReference>
<evidence type="ECO:0000313" key="3">
    <source>
        <dbReference type="EMBL" id="SFH40477.1"/>
    </source>
</evidence>
<keyword evidence="1" id="KW-0812">Transmembrane</keyword>
<dbReference type="InterPro" id="IPR005135">
    <property type="entry name" value="Endo/exonuclease/phosphatase"/>
</dbReference>
<keyword evidence="1" id="KW-1133">Transmembrane helix</keyword>
<dbReference type="Pfam" id="PF03372">
    <property type="entry name" value="Exo_endo_phos"/>
    <property type="match status" value="1"/>
</dbReference>
<keyword evidence="3" id="KW-0269">Exonuclease</keyword>
<organism evidence="3 4">
    <name type="scientific">Pedobacter insulae</name>
    <dbReference type="NCBI Taxonomy" id="414048"/>
    <lineage>
        <taxon>Bacteria</taxon>
        <taxon>Pseudomonadati</taxon>
        <taxon>Bacteroidota</taxon>
        <taxon>Sphingobacteriia</taxon>
        <taxon>Sphingobacteriales</taxon>
        <taxon>Sphingobacteriaceae</taxon>
        <taxon>Pedobacter</taxon>
    </lineage>
</organism>
<dbReference type="Proteomes" id="UP000199666">
    <property type="component" value="Unassembled WGS sequence"/>
</dbReference>
<keyword evidence="3" id="KW-0378">Hydrolase</keyword>